<keyword evidence="1" id="KW-1015">Disulfide bond</keyword>
<keyword evidence="4" id="KW-1185">Reference proteome</keyword>
<comment type="caution">
    <text evidence="3">The sequence shown here is derived from an EMBL/GenBank/DDBJ whole genome shotgun (WGS) entry which is preliminary data.</text>
</comment>
<reference evidence="3 4" key="1">
    <citation type="journal article" date="2021" name="Elife">
        <title>Chloroplast acquisition without the gene transfer in kleptoplastic sea slugs, Plakobranchus ocellatus.</title>
        <authorList>
            <person name="Maeda T."/>
            <person name="Takahashi S."/>
            <person name="Yoshida T."/>
            <person name="Shimamura S."/>
            <person name="Takaki Y."/>
            <person name="Nagai Y."/>
            <person name="Toyoda A."/>
            <person name="Suzuki Y."/>
            <person name="Arimoto A."/>
            <person name="Ishii H."/>
            <person name="Satoh N."/>
            <person name="Nishiyama T."/>
            <person name="Hasebe M."/>
            <person name="Maruyama T."/>
            <person name="Minagawa J."/>
            <person name="Obokata J."/>
            <person name="Shigenobu S."/>
        </authorList>
    </citation>
    <scope>NUCLEOTIDE SEQUENCE [LARGE SCALE GENOMIC DNA]</scope>
</reference>
<evidence type="ECO:0000313" key="4">
    <source>
        <dbReference type="Proteomes" id="UP000762676"/>
    </source>
</evidence>
<dbReference type="AlphaFoldDB" id="A0AAV4I554"/>
<proteinExistence type="predicted"/>
<dbReference type="InterPro" id="IPR020837">
    <property type="entry name" value="Fibrinogen_CS"/>
</dbReference>
<name>A0AAV4I554_9GAST</name>
<dbReference type="SUPFAM" id="SSF56496">
    <property type="entry name" value="Fibrinogen C-terminal domain-like"/>
    <property type="match status" value="1"/>
</dbReference>
<gene>
    <name evidence="3" type="ORF">ElyMa_001193300</name>
</gene>
<dbReference type="InterPro" id="IPR050373">
    <property type="entry name" value="Fibrinogen_C-term_domain"/>
</dbReference>
<dbReference type="InterPro" id="IPR036056">
    <property type="entry name" value="Fibrinogen-like_C"/>
</dbReference>
<dbReference type="Gene3D" id="3.90.215.10">
    <property type="entry name" value="Gamma Fibrinogen, chain A, domain 1"/>
    <property type="match status" value="1"/>
</dbReference>
<dbReference type="PROSITE" id="PS51406">
    <property type="entry name" value="FIBRINOGEN_C_2"/>
    <property type="match status" value="1"/>
</dbReference>
<feature type="domain" description="Fibrinogen C-terminal" evidence="2">
    <location>
        <begin position="1"/>
        <end position="117"/>
    </location>
</feature>
<organism evidence="3 4">
    <name type="scientific">Elysia marginata</name>
    <dbReference type="NCBI Taxonomy" id="1093978"/>
    <lineage>
        <taxon>Eukaryota</taxon>
        <taxon>Metazoa</taxon>
        <taxon>Spiralia</taxon>
        <taxon>Lophotrochozoa</taxon>
        <taxon>Mollusca</taxon>
        <taxon>Gastropoda</taxon>
        <taxon>Heterobranchia</taxon>
        <taxon>Euthyneura</taxon>
        <taxon>Panpulmonata</taxon>
        <taxon>Sacoglossa</taxon>
        <taxon>Placobranchoidea</taxon>
        <taxon>Plakobranchidae</taxon>
        <taxon>Elysia</taxon>
    </lineage>
</organism>
<dbReference type="PROSITE" id="PS00514">
    <property type="entry name" value="FIBRINOGEN_C_1"/>
    <property type="match status" value="1"/>
</dbReference>
<dbReference type="Proteomes" id="UP000762676">
    <property type="component" value="Unassembled WGS sequence"/>
</dbReference>
<dbReference type="GO" id="GO:0005615">
    <property type="term" value="C:extracellular space"/>
    <property type="evidence" value="ECO:0007669"/>
    <property type="project" value="TreeGrafter"/>
</dbReference>
<evidence type="ECO:0000313" key="3">
    <source>
        <dbReference type="EMBL" id="GFS05175.1"/>
    </source>
</evidence>
<protein>
    <submittedName>
        <fullName evidence="3">Tenascin</fullName>
    </submittedName>
</protein>
<dbReference type="InterPro" id="IPR002181">
    <property type="entry name" value="Fibrinogen_a/b/g_C_dom"/>
</dbReference>
<evidence type="ECO:0000256" key="1">
    <source>
        <dbReference type="ARBA" id="ARBA00023157"/>
    </source>
</evidence>
<accession>A0AAV4I554</accession>
<dbReference type="InterPro" id="IPR014716">
    <property type="entry name" value="Fibrinogen_a/b/g_C_1"/>
</dbReference>
<dbReference type="PANTHER" id="PTHR19143">
    <property type="entry name" value="FIBRINOGEN/TENASCIN/ANGIOPOEITIN"/>
    <property type="match status" value="1"/>
</dbReference>
<dbReference type="EMBL" id="BMAT01002346">
    <property type="protein sequence ID" value="GFS05175.1"/>
    <property type="molecule type" value="Genomic_DNA"/>
</dbReference>
<dbReference type="Pfam" id="PF00147">
    <property type="entry name" value="Fibrinogen_C"/>
    <property type="match status" value="1"/>
</dbReference>
<sequence>MSPLRFFITKSQFLDRYRLHVSQQSGMESDRRSRYHAYQGLTRHHNAVFSTYDKMSEATRRRCELGYDNPTGWWFKPCQRSNLNGVWGAENASGIYWKSSGNHEFPTFTEMKIRRISGLWSTRQISFGVVLIQIQF</sequence>
<evidence type="ECO:0000259" key="2">
    <source>
        <dbReference type="PROSITE" id="PS51406"/>
    </source>
</evidence>